<feature type="compositionally biased region" description="Basic and acidic residues" evidence="3">
    <location>
        <begin position="330"/>
        <end position="340"/>
    </location>
</feature>
<organism evidence="5 6">
    <name type="scientific">Parelaphostrongylus tenuis</name>
    <name type="common">Meningeal worm</name>
    <dbReference type="NCBI Taxonomy" id="148309"/>
    <lineage>
        <taxon>Eukaryota</taxon>
        <taxon>Metazoa</taxon>
        <taxon>Ecdysozoa</taxon>
        <taxon>Nematoda</taxon>
        <taxon>Chromadorea</taxon>
        <taxon>Rhabditida</taxon>
        <taxon>Rhabditina</taxon>
        <taxon>Rhabditomorpha</taxon>
        <taxon>Strongyloidea</taxon>
        <taxon>Metastrongylidae</taxon>
        <taxon>Parelaphostrongylus</taxon>
    </lineage>
</organism>
<feature type="compositionally biased region" description="Low complexity" evidence="3">
    <location>
        <begin position="20"/>
        <end position="31"/>
    </location>
</feature>
<comment type="caution">
    <text evidence="5">The sequence shown here is derived from an EMBL/GenBank/DDBJ whole genome shotgun (WGS) entry which is preliminary data.</text>
</comment>
<evidence type="ECO:0000256" key="1">
    <source>
        <dbReference type="ARBA" id="ARBA00023054"/>
    </source>
</evidence>
<feature type="coiled-coil region" evidence="2">
    <location>
        <begin position="166"/>
        <end position="270"/>
    </location>
</feature>
<dbReference type="Pfam" id="PF14916">
    <property type="entry name" value="CCDC92"/>
    <property type="match status" value="1"/>
</dbReference>
<evidence type="ECO:0000256" key="2">
    <source>
        <dbReference type="SAM" id="Coils"/>
    </source>
</evidence>
<feature type="region of interest" description="Disordered" evidence="3">
    <location>
        <begin position="280"/>
        <end position="311"/>
    </location>
</feature>
<dbReference type="PANTHER" id="PTHR14882">
    <property type="entry name" value="COILED-COIL DOMAIN-CONTAINING 74A"/>
    <property type="match status" value="1"/>
</dbReference>
<dbReference type="PANTHER" id="PTHR14882:SF1">
    <property type="entry name" value="CCDC92 DOMAIN-CONTAINING PROTEIN"/>
    <property type="match status" value="1"/>
</dbReference>
<dbReference type="AlphaFoldDB" id="A0AAD5LYE3"/>
<name>A0AAD5LYE3_PARTN</name>
<dbReference type="InterPro" id="IPR039496">
    <property type="entry name" value="CCDC92/74_N"/>
</dbReference>
<feature type="region of interest" description="Disordered" evidence="3">
    <location>
        <begin position="20"/>
        <end position="45"/>
    </location>
</feature>
<feature type="domain" description="CCDC92/74 N-terminal" evidence="4">
    <location>
        <begin position="152"/>
        <end position="189"/>
    </location>
</feature>
<sequence>MSVGIAVNRPQTGLAFVPHSSSAEMATSSSSDGQRHAITKSNQQDSDSSFIGIAQQLCYTPYLVSKDCKEMKMEASTSEHKLSQPHRVQDESACGAILEVLCVAHEVNGSISRSWLTKPSIPPGSCLCESEFESRIREAIRQRDDQWRRHEREQIVFLQNETATMLRGLHKEIDRLGHQLRDAKRQLYVPDDSPCDHSSLERKIEQQQLRIAQLEQEIREKEQHTDNVENKVTEEIEKLQEQINIQADRIRQLNSELNERNQTVAFLSSQLRSYRLRDAMATAQQRRRASSSNNCSNTSPIVSPSSSHRIFPPKGLVSASVTVSYPGTKSSERSGSIDRFRGRKSTSDVSMNKLN</sequence>
<reference evidence="5" key="1">
    <citation type="submission" date="2021-06" db="EMBL/GenBank/DDBJ databases">
        <title>Parelaphostrongylus tenuis whole genome reference sequence.</title>
        <authorList>
            <person name="Garwood T.J."/>
            <person name="Larsen P.A."/>
            <person name="Fountain-Jones N.M."/>
            <person name="Garbe J.R."/>
            <person name="Macchietto M.G."/>
            <person name="Kania S.A."/>
            <person name="Gerhold R.W."/>
            <person name="Richards J.E."/>
            <person name="Wolf T.M."/>
        </authorList>
    </citation>
    <scope>NUCLEOTIDE SEQUENCE</scope>
    <source>
        <strain evidence="5">MNPRO001-30</strain>
        <tissue evidence="5">Meninges</tissue>
    </source>
</reference>
<feature type="compositionally biased region" description="Low complexity" evidence="3">
    <location>
        <begin position="290"/>
        <end position="307"/>
    </location>
</feature>
<dbReference type="InterPro" id="IPR040370">
    <property type="entry name" value="CCDC74A/CCDC74B/CCDC92"/>
</dbReference>
<feature type="region of interest" description="Disordered" evidence="3">
    <location>
        <begin position="325"/>
        <end position="355"/>
    </location>
</feature>
<gene>
    <name evidence="5" type="ORF">KIN20_002916</name>
</gene>
<evidence type="ECO:0000313" key="6">
    <source>
        <dbReference type="Proteomes" id="UP001196413"/>
    </source>
</evidence>
<dbReference type="Proteomes" id="UP001196413">
    <property type="component" value="Unassembled WGS sequence"/>
</dbReference>
<accession>A0AAD5LYE3</accession>
<evidence type="ECO:0000259" key="4">
    <source>
        <dbReference type="Pfam" id="PF14916"/>
    </source>
</evidence>
<evidence type="ECO:0000313" key="5">
    <source>
        <dbReference type="EMBL" id="KAJ1347765.1"/>
    </source>
</evidence>
<keyword evidence="1 2" id="KW-0175">Coiled coil</keyword>
<dbReference type="EMBL" id="JAHQIW010000381">
    <property type="protein sequence ID" value="KAJ1347765.1"/>
    <property type="molecule type" value="Genomic_DNA"/>
</dbReference>
<proteinExistence type="predicted"/>
<protein>
    <recommendedName>
        <fullName evidence="4">CCDC92/74 N-terminal domain-containing protein</fullName>
    </recommendedName>
</protein>
<keyword evidence="6" id="KW-1185">Reference proteome</keyword>
<evidence type="ECO:0000256" key="3">
    <source>
        <dbReference type="SAM" id="MobiDB-lite"/>
    </source>
</evidence>